<evidence type="ECO:0000313" key="4">
    <source>
        <dbReference type="EMBL" id="GAG68613.1"/>
    </source>
</evidence>
<name>X1A736_9ZZZZ</name>
<dbReference type="EMBL" id="BART01000245">
    <property type="protein sequence ID" value="GAG68613.1"/>
    <property type="molecule type" value="Genomic_DNA"/>
</dbReference>
<evidence type="ECO:0000256" key="1">
    <source>
        <dbReference type="ARBA" id="ARBA00008876"/>
    </source>
</evidence>
<organism evidence="4">
    <name type="scientific">marine sediment metagenome</name>
    <dbReference type="NCBI Taxonomy" id="412755"/>
    <lineage>
        <taxon>unclassified sequences</taxon>
        <taxon>metagenomes</taxon>
        <taxon>ecological metagenomes</taxon>
    </lineage>
</organism>
<dbReference type="AlphaFoldDB" id="X1A736"/>
<feature type="domain" description="Fe-S hydro-lyase tartrate dehydratase beta-type catalytic" evidence="3">
    <location>
        <begin position="1"/>
        <end position="52"/>
    </location>
</feature>
<dbReference type="Gene3D" id="3.20.130.10">
    <property type="entry name" value="Fe-S hydro-lyase, tartrate dehydratase beta-type, catalytic domain"/>
    <property type="match status" value="1"/>
</dbReference>
<gene>
    <name evidence="4" type="ORF">S01H4_01363</name>
</gene>
<dbReference type="SUPFAM" id="SSF117457">
    <property type="entry name" value="FumA C-terminal domain-like"/>
    <property type="match status" value="1"/>
</dbReference>
<evidence type="ECO:0000256" key="2">
    <source>
        <dbReference type="ARBA" id="ARBA00023239"/>
    </source>
</evidence>
<evidence type="ECO:0000259" key="3">
    <source>
        <dbReference type="Pfam" id="PF05683"/>
    </source>
</evidence>
<dbReference type="Pfam" id="PF05683">
    <property type="entry name" value="Fumerase_C"/>
    <property type="match status" value="1"/>
</dbReference>
<comment type="caution">
    <text evidence="4">The sequence shown here is derived from an EMBL/GenBank/DDBJ whole genome shotgun (WGS) entry which is preliminary data.</text>
</comment>
<protein>
    <recommendedName>
        <fullName evidence="3">Fe-S hydro-lyase tartrate dehydratase beta-type catalytic domain-containing protein</fullName>
    </recommendedName>
</protein>
<accession>X1A736</accession>
<dbReference type="InterPro" id="IPR036660">
    <property type="entry name" value="Fe-S_hydroAse_TtdB_cat_sf"/>
</dbReference>
<dbReference type="InterPro" id="IPR004647">
    <property type="entry name" value="Fe-S_hydro-lyase_TtdB-typ_cat"/>
</dbReference>
<reference evidence="4" key="1">
    <citation type="journal article" date="2014" name="Front. Microbiol.">
        <title>High frequency of phylogenetically diverse reductive dehalogenase-homologous genes in deep subseafloor sedimentary metagenomes.</title>
        <authorList>
            <person name="Kawai M."/>
            <person name="Futagami T."/>
            <person name="Toyoda A."/>
            <person name="Takaki Y."/>
            <person name="Nishi S."/>
            <person name="Hori S."/>
            <person name="Arai W."/>
            <person name="Tsubouchi T."/>
            <person name="Morono Y."/>
            <person name="Uchiyama I."/>
            <person name="Ito T."/>
            <person name="Fujiyama A."/>
            <person name="Inagaki F."/>
            <person name="Takami H."/>
        </authorList>
    </citation>
    <scope>NUCLEOTIDE SEQUENCE</scope>
    <source>
        <strain evidence="4">Expedition CK06-06</strain>
    </source>
</reference>
<keyword evidence="2" id="KW-0456">Lyase</keyword>
<comment type="similarity">
    <text evidence="1">Belongs to the class-I fumarase family.</text>
</comment>
<proteinExistence type="inferred from homology"/>
<dbReference type="GO" id="GO:0016836">
    <property type="term" value="F:hydro-lyase activity"/>
    <property type="evidence" value="ECO:0007669"/>
    <property type="project" value="InterPro"/>
</dbReference>
<sequence>MGGISAYLSTKVKDIKIIAYSDLEAEAVHEIVIEDLPLFVAYDIYGGDIFESALLVE</sequence>